<dbReference type="CDD" id="cd06127">
    <property type="entry name" value="DEDDh"/>
    <property type="match status" value="1"/>
</dbReference>
<keyword evidence="5" id="KW-1185">Reference proteome</keyword>
<dbReference type="Proteomes" id="UP000294832">
    <property type="component" value="Unassembled WGS sequence"/>
</dbReference>
<evidence type="ECO:0000256" key="1">
    <source>
        <dbReference type="ARBA" id="ARBA00022722"/>
    </source>
</evidence>
<dbReference type="EMBL" id="SLWF01000027">
    <property type="protein sequence ID" value="TCN81074.1"/>
    <property type="molecule type" value="Genomic_DNA"/>
</dbReference>
<keyword evidence="2" id="KW-0269">Exonuclease</keyword>
<dbReference type="Gene3D" id="3.30.420.10">
    <property type="entry name" value="Ribonuclease H-like superfamily/Ribonuclease H"/>
    <property type="match status" value="1"/>
</dbReference>
<evidence type="ECO:0000313" key="4">
    <source>
        <dbReference type="EMBL" id="TCN81074.1"/>
    </source>
</evidence>
<dbReference type="OrthoDB" id="5497329at2"/>
<sequence>MSPWQQLSLAWRARGAAPLLREYYQSLHPLLQRPLSDVSLVAVDMEMTGLDPQQNQIISVGLVPLIQQRLQLATAEHQLVGISGSVGQSAVIHGIVDRHLQAQTLAQQHLLSWLLQRVMGKLMIFHHAPLDLAFLSALVPKAPGSALRFPVVDTLQIERRRLLRERHILPQGCLRLGACRQRYHLPVYAAHNALMDAIACGELFLAQTASIDPHVAVAEFLWWP</sequence>
<dbReference type="InterPro" id="IPR013520">
    <property type="entry name" value="Ribonucl_H"/>
</dbReference>
<proteinExistence type="predicted"/>
<evidence type="ECO:0000256" key="2">
    <source>
        <dbReference type="ARBA" id="ARBA00022839"/>
    </source>
</evidence>
<evidence type="ECO:0000259" key="3">
    <source>
        <dbReference type="SMART" id="SM00479"/>
    </source>
</evidence>
<dbReference type="GO" id="GO:0003676">
    <property type="term" value="F:nucleic acid binding"/>
    <property type="evidence" value="ECO:0007669"/>
    <property type="project" value="InterPro"/>
</dbReference>
<dbReference type="InterPro" id="IPR036397">
    <property type="entry name" value="RNaseH_sf"/>
</dbReference>
<dbReference type="GO" id="GO:0004527">
    <property type="term" value="F:exonuclease activity"/>
    <property type="evidence" value="ECO:0007669"/>
    <property type="project" value="UniProtKB-KW"/>
</dbReference>
<accession>A0A4R2F9B8</accession>
<protein>
    <submittedName>
        <fullName evidence="4">DNA polymerase-3 subunit epsilon</fullName>
    </submittedName>
</protein>
<name>A0A4R2F9B8_9GAMM</name>
<reference evidence="4 5" key="1">
    <citation type="submission" date="2019-03" db="EMBL/GenBank/DDBJ databases">
        <title>Freshwater and sediment microbial communities from various areas in North America, analyzing microbe dynamics in response to fracking.</title>
        <authorList>
            <person name="Lamendella R."/>
        </authorList>
    </citation>
    <scope>NUCLEOTIDE SEQUENCE [LARGE SCALE GENOMIC DNA]</scope>
    <source>
        <strain evidence="4 5">74A</strain>
    </source>
</reference>
<dbReference type="AlphaFoldDB" id="A0A4R2F9B8"/>
<evidence type="ECO:0000313" key="5">
    <source>
        <dbReference type="Proteomes" id="UP000294832"/>
    </source>
</evidence>
<organism evidence="4 5">
    <name type="scientific">Shewanella fodinae</name>
    <dbReference type="NCBI Taxonomy" id="552357"/>
    <lineage>
        <taxon>Bacteria</taxon>
        <taxon>Pseudomonadati</taxon>
        <taxon>Pseudomonadota</taxon>
        <taxon>Gammaproteobacteria</taxon>
        <taxon>Alteromonadales</taxon>
        <taxon>Shewanellaceae</taxon>
        <taxon>Shewanella</taxon>
    </lineage>
</organism>
<dbReference type="SMART" id="SM00479">
    <property type="entry name" value="EXOIII"/>
    <property type="match status" value="1"/>
</dbReference>
<comment type="caution">
    <text evidence="4">The sequence shown here is derived from an EMBL/GenBank/DDBJ whole genome shotgun (WGS) entry which is preliminary data.</text>
</comment>
<dbReference type="RefSeq" id="WP_133039978.1">
    <property type="nucleotide sequence ID" value="NZ_SLWF01000027.1"/>
</dbReference>
<gene>
    <name evidence="4" type="ORF">EDC91_12743</name>
</gene>
<dbReference type="Pfam" id="PF00929">
    <property type="entry name" value="RNase_T"/>
    <property type="match status" value="1"/>
</dbReference>
<dbReference type="GO" id="GO:0006259">
    <property type="term" value="P:DNA metabolic process"/>
    <property type="evidence" value="ECO:0007669"/>
    <property type="project" value="UniProtKB-ARBA"/>
</dbReference>
<keyword evidence="1" id="KW-0540">Nuclease</keyword>
<keyword evidence="2" id="KW-0378">Hydrolase</keyword>
<dbReference type="InterPro" id="IPR012337">
    <property type="entry name" value="RNaseH-like_sf"/>
</dbReference>
<feature type="domain" description="Exonuclease" evidence="3">
    <location>
        <begin position="39"/>
        <end position="213"/>
    </location>
</feature>
<dbReference type="SUPFAM" id="SSF53098">
    <property type="entry name" value="Ribonuclease H-like"/>
    <property type="match status" value="1"/>
</dbReference>